<comment type="similarity">
    <text evidence="2">Belongs to the protease inhibitor I16 (SSI) family.</text>
</comment>
<name>A0ABW7US63_9ACTN</name>
<dbReference type="InterPro" id="IPR036819">
    <property type="entry name" value="Subtilisin_inhibitor-like_sf"/>
</dbReference>
<keyword evidence="3" id="KW-0964">Secreted</keyword>
<protein>
    <submittedName>
        <fullName evidence="9">SSI family serine proteinase inhibitor</fullName>
    </submittedName>
</protein>
<organism evidence="9 10">
    <name type="scientific">Streptomyces pathocidini</name>
    <dbReference type="NCBI Taxonomy" id="1650571"/>
    <lineage>
        <taxon>Bacteria</taxon>
        <taxon>Bacillati</taxon>
        <taxon>Actinomycetota</taxon>
        <taxon>Actinomycetes</taxon>
        <taxon>Kitasatosporales</taxon>
        <taxon>Streptomycetaceae</taxon>
        <taxon>Streptomyces</taxon>
    </lineage>
</organism>
<keyword evidence="5" id="KW-0722">Serine protease inhibitor</keyword>
<keyword evidence="6" id="KW-1015">Disulfide bond</keyword>
<dbReference type="InterPro" id="IPR006311">
    <property type="entry name" value="TAT_signal"/>
</dbReference>
<dbReference type="SUPFAM" id="SSF55399">
    <property type="entry name" value="Subtilisin inhibitor"/>
    <property type="match status" value="1"/>
</dbReference>
<evidence type="ECO:0000313" key="9">
    <source>
        <dbReference type="EMBL" id="MFI1964545.1"/>
    </source>
</evidence>
<evidence type="ECO:0000256" key="1">
    <source>
        <dbReference type="ARBA" id="ARBA00004613"/>
    </source>
</evidence>
<evidence type="ECO:0000256" key="3">
    <source>
        <dbReference type="ARBA" id="ARBA00022525"/>
    </source>
</evidence>
<keyword evidence="4" id="KW-0646">Protease inhibitor</keyword>
<dbReference type="Gene3D" id="3.30.350.10">
    <property type="entry name" value="Subtilisin inhibitor-like"/>
    <property type="match status" value="1"/>
</dbReference>
<proteinExistence type="inferred from homology"/>
<evidence type="ECO:0000256" key="2">
    <source>
        <dbReference type="ARBA" id="ARBA00010472"/>
    </source>
</evidence>
<reference evidence="9 10" key="1">
    <citation type="submission" date="2024-10" db="EMBL/GenBank/DDBJ databases">
        <title>The Natural Products Discovery Center: Release of the First 8490 Sequenced Strains for Exploring Actinobacteria Biosynthetic Diversity.</title>
        <authorList>
            <person name="Kalkreuter E."/>
            <person name="Kautsar S.A."/>
            <person name="Yang D."/>
            <person name="Bader C.D."/>
            <person name="Teijaro C.N."/>
            <person name="Fluegel L."/>
            <person name="Davis C.M."/>
            <person name="Simpson J.R."/>
            <person name="Lauterbach L."/>
            <person name="Steele A.D."/>
            <person name="Gui C."/>
            <person name="Meng S."/>
            <person name="Li G."/>
            <person name="Viehrig K."/>
            <person name="Ye F."/>
            <person name="Su P."/>
            <person name="Kiefer A.F."/>
            <person name="Nichols A."/>
            <person name="Cepeda A.J."/>
            <person name="Yan W."/>
            <person name="Fan B."/>
            <person name="Jiang Y."/>
            <person name="Adhikari A."/>
            <person name="Zheng C.-J."/>
            <person name="Schuster L."/>
            <person name="Cowan T.M."/>
            <person name="Smanski M.J."/>
            <person name="Chevrette M.G."/>
            <person name="De Carvalho L.P.S."/>
            <person name="Shen B."/>
        </authorList>
    </citation>
    <scope>NUCLEOTIDE SEQUENCE [LARGE SCALE GENOMIC DNA]</scope>
    <source>
        <strain evidence="9 10">NPDC020327</strain>
    </source>
</reference>
<evidence type="ECO:0000256" key="5">
    <source>
        <dbReference type="ARBA" id="ARBA00022900"/>
    </source>
</evidence>
<evidence type="ECO:0000259" key="8">
    <source>
        <dbReference type="Pfam" id="PF00720"/>
    </source>
</evidence>
<keyword evidence="10" id="KW-1185">Reference proteome</keyword>
<keyword evidence="7" id="KW-0732">Signal</keyword>
<gene>
    <name evidence="9" type="ORF">ACH429_10530</name>
</gene>
<dbReference type="Proteomes" id="UP001611548">
    <property type="component" value="Unassembled WGS sequence"/>
</dbReference>
<accession>A0ABW7US63</accession>
<sequence length="178" mass="18489">MPLLRRFAITAFSAAAAIGAALATAPPTAAAPALLPVPLPVVPGDDGLLPDLPGLPGSEPTAPAENDQLTITVSDSGDRALDGQQRTLRCHPASGTHQQAEDACARLDEITKWGQDPFAPTADRANCTMMYGGPSTARVTGTWAGRPVNATFDRRNGCEISRWDRLRPVLPAAPGSSA</sequence>
<feature type="domain" description="Subtilisin inhibitor" evidence="8">
    <location>
        <begin position="69"/>
        <end position="149"/>
    </location>
</feature>
<feature type="signal peptide" evidence="7">
    <location>
        <begin position="1"/>
        <end position="30"/>
    </location>
</feature>
<feature type="chain" id="PRO_5046481165" evidence="7">
    <location>
        <begin position="31"/>
        <end position="178"/>
    </location>
</feature>
<comment type="caution">
    <text evidence="9">The sequence shown here is derived from an EMBL/GenBank/DDBJ whole genome shotgun (WGS) entry which is preliminary data.</text>
</comment>
<dbReference type="Pfam" id="PF00720">
    <property type="entry name" value="SSI"/>
    <property type="match status" value="1"/>
</dbReference>
<evidence type="ECO:0000256" key="6">
    <source>
        <dbReference type="ARBA" id="ARBA00023157"/>
    </source>
</evidence>
<dbReference type="RefSeq" id="WP_360002790.1">
    <property type="nucleotide sequence ID" value="NZ_JBEZHZ010000008.1"/>
</dbReference>
<evidence type="ECO:0000256" key="4">
    <source>
        <dbReference type="ARBA" id="ARBA00022690"/>
    </source>
</evidence>
<evidence type="ECO:0000313" key="10">
    <source>
        <dbReference type="Proteomes" id="UP001611548"/>
    </source>
</evidence>
<dbReference type="EMBL" id="JBIRWE010000003">
    <property type="protein sequence ID" value="MFI1964545.1"/>
    <property type="molecule type" value="Genomic_DNA"/>
</dbReference>
<evidence type="ECO:0000256" key="7">
    <source>
        <dbReference type="SAM" id="SignalP"/>
    </source>
</evidence>
<comment type="subcellular location">
    <subcellularLocation>
        <location evidence="1">Secreted</location>
    </subcellularLocation>
</comment>
<dbReference type="PROSITE" id="PS51318">
    <property type="entry name" value="TAT"/>
    <property type="match status" value="1"/>
</dbReference>
<dbReference type="InterPro" id="IPR023549">
    <property type="entry name" value="Subtilisin_inhibitor"/>
</dbReference>